<proteinExistence type="predicted"/>
<dbReference type="AlphaFoldDB" id="A0ABC8U1G8"/>
<dbReference type="InterPro" id="IPR046960">
    <property type="entry name" value="PPR_At4g14850-like_plant"/>
</dbReference>
<dbReference type="PANTHER" id="PTHR47926">
    <property type="entry name" value="PENTATRICOPEPTIDE REPEAT-CONTAINING PROTEIN"/>
    <property type="match status" value="1"/>
</dbReference>
<accession>A0ABC8U1G8</accession>
<dbReference type="NCBIfam" id="TIGR00756">
    <property type="entry name" value="PPR"/>
    <property type="match status" value="3"/>
</dbReference>
<dbReference type="PANTHER" id="PTHR47926:SF344">
    <property type="entry name" value="OS07G0636900 PROTEIN"/>
    <property type="match status" value="1"/>
</dbReference>
<organism evidence="3 4">
    <name type="scientific">Ilex paraguariensis</name>
    <name type="common">yerba mate</name>
    <dbReference type="NCBI Taxonomy" id="185542"/>
    <lineage>
        <taxon>Eukaryota</taxon>
        <taxon>Viridiplantae</taxon>
        <taxon>Streptophyta</taxon>
        <taxon>Embryophyta</taxon>
        <taxon>Tracheophyta</taxon>
        <taxon>Spermatophyta</taxon>
        <taxon>Magnoliopsida</taxon>
        <taxon>eudicotyledons</taxon>
        <taxon>Gunneridae</taxon>
        <taxon>Pentapetalae</taxon>
        <taxon>asterids</taxon>
        <taxon>campanulids</taxon>
        <taxon>Aquifoliales</taxon>
        <taxon>Aquifoliaceae</taxon>
        <taxon>Ilex</taxon>
    </lineage>
</organism>
<evidence type="ECO:0000313" key="4">
    <source>
        <dbReference type="Proteomes" id="UP001642360"/>
    </source>
</evidence>
<dbReference type="Proteomes" id="UP001642360">
    <property type="component" value="Unassembled WGS sequence"/>
</dbReference>
<evidence type="ECO:0000256" key="1">
    <source>
        <dbReference type="ARBA" id="ARBA00022737"/>
    </source>
</evidence>
<dbReference type="EMBL" id="CAUOFW020006658">
    <property type="protein sequence ID" value="CAK9175614.1"/>
    <property type="molecule type" value="Genomic_DNA"/>
</dbReference>
<sequence>MHGNSFDEMVEKDVSWTTLISDLATHECYYEALYLFRRMIVDESEVQPNVVTVVSVMSACCNLGSLNHSKCLPAFLERAGLVRLDVSIGNSLIDAYAKCGRIDYAAEVFNDMQNSHRDIYSWTAIISGLAMHGRGTDATTMFSQMNLVSGMIPDAITFIAVLSACAHSGLVEEGLCIFESMKAEYGIDPELKHYGCMVDLLGRAGLLECAYGFVKMMPMEPSLAILVSLLSACRLHHNVELGEELLKKIELLGLVVELLCFYPICMRMRINGTKSLTLGRR</sequence>
<dbReference type="PROSITE" id="PS51375">
    <property type="entry name" value="PPR"/>
    <property type="match status" value="2"/>
</dbReference>
<comment type="caution">
    <text evidence="3">The sequence shown here is derived from an EMBL/GenBank/DDBJ whole genome shotgun (WGS) entry which is preliminary data.</text>
</comment>
<dbReference type="FunFam" id="1.25.40.10:FF:000242">
    <property type="entry name" value="Pentatricopeptide repeat-containing protein"/>
    <property type="match status" value="1"/>
</dbReference>
<keyword evidence="1" id="KW-0677">Repeat</keyword>
<evidence type="ECO:0000256" key="2">
    <source>
        <dbReference type="PROSITE-ProRule" id="PRU00708"/>
    </source>
</evidence>
<protein>
    <recommendedName>
        <fullName evidence="5">Pentatricopeptide repeat-containing protein</fullName>
    </recommendedName>
</protein>
<dbReference type="Pfam" id="PF01535">
    <property type="entry name" value="PPR"/>
    <property type="match status" value="5"/>
</dbReference>
<keyword evidence="4" id="KW-1185">Reference proteome</keyword>
<dbReference type="Gene3D" id="1.25.40.10">
    <property type="entry name" value="Tetratricopeptide repeat domain"/>
    <property type="match status" value="3"/>
</dbReference>
<gene>
    <name evidence="3" type="ORF">ILEXP_LOCUS45423</name>
</gene>
<feature type="repeat" description="PPR" evidence="2">
    <location>
        <begin position="154"/>
        <end position="184"/>
    </location>
</feature>
<evidence type="ECO:0000313" key="3">
    <source>
        <dbReference type="EMBL" id="CAK9175614.1"/>
    </source>
</evidence>
<dbReference type="InterPro" id="IPR011990">
    <property type="entry name" value="TPR-like_helical_dom_sf"/>
</dbReference>
<feature type="repeat" description="PPR" evidence="2">
    <location>
        <begin position="85"/>
        <end position="115"/>
    </location>
</feature>
<name>A0ABC8U1G8_9AQUA</name>
<evidence type="ECO:0008006" key="5">
    <source>
        <dbReference type="Google" id="ProtNLM"/>
    </source>
</evidence>
<dbReference type="InterPro" id="IPR002885">
    <property type="entry name" value="PPR_rpt"/>
</dbReference>
<reference evidence="3 4" key="1">
    <citation type="submission" date="2024-02" db="EMBL/GenBank/DDBJ databases">
        <authorList>
            <person name="Vignale AGUSTIN F."/>
            <person name="Sosa J E."/>
            <person name="Modenutti C."/>
        </authorList>
    </citation>
    <scope>NUCLEOTIDE SEQUENCE [LARGE SCALE GENOMIC DNA]</scope>
</reference>